<dbReference type="AlphaFoldDB" id="A0A4P9ZLY6"/>
<feature type="non-terminal residue" evidence="1">
    <location>
        <position position="282"/>
    </location>
</feature>
<gene>
    <name evidence="1" type="ORF">BJ085DRAFT_23160</name>
</gene>
<reference evidence="2" key="1">
    <citation type="journal article" date="2018" name="Nat. Microbiol.">
        <title>Leveraging single-cell genomics to expand the fungal tree of life.</title>
        <authorList>
            <person name="Ahrendt S.R."/>
            <person name="Quandt C.A."/>
            <person name="Ciobanu D."/>
            <person name="Clum A."/>
            <person name="Salamov A."/>
            <person name="Andreopoulos B."/>
            <person name="Cheng J.F."/>
            <person name="Woyke T."/>
            <person name="Pelin A."/>
            <person name="Henrissat B."/>
            <person name="Reynolds N.K."/>
            <person name="Benny G.L."/>
            <person name="Smith M.E."/>
            <person name="James T.Y."/>
            <person name="Grigoriev I.V."/>
        </authorList>
    </citation>
    <scope>NUCLEOTIDE SEQUENCE [LARGE SCALE GENOMIC DNA]</scope>
    <source>
        <strain evidence="2">RSA 468</strain>
    </source>
</reference>
<protein>
    <submittedName>
        <fullName evidence="1">Uncharacterized protein</fullName>
    </submittedName>
</protein>
<organism evidence="1 2">
    <name type="scientific">Dimargaris cristalligena</name>
    <dbReference type="NCBI Taxonomy" id="215637"/>
    <lineage>
        <taxon>Eukaryota</taxon>
        <taxon>Fungi</taxon>
        <taxon>Fungi incertae sedis</taxon>
        <taxon>Zoopagomycota</taxon>
        <taxon>Kickxellomycotina</taxon>
        <taxon>Dimargaritomycetes</taxon>
        <taxon>Dimargaritales</taxon>
        <taxon>Dimargaritaceae</taxon>
        <taxon>Dimargaris</taxon>
    </lineage>
</organism>
<proteinExistence type="predicted"/>
<sequence>MKDANQGLKKLRGVCHQCSISISGVETQVPTFITGDADYEVLLGRPWEHAARADRKCLPDGSVWYRIQCQTSPTRVQFLAATGKDVHNKTRVRRAIGNQQTIVQVNKLALEQFGIPSDLIGPQEQVAIARTKYKSVKEKIRPVLAPLPDGNCPSALPQAPFEGVDTPRLTDQRLEQLVENSGFLLATERTAFKEMLKQHERAFCYQDSEMGLLKPHIAPPVFIPMVPHIPWSYKPFPITKAILSQVIVMLQEKVRLGILEPSFGPYANRWFVQKKKSGKLRF</sequence>
<dbReference type="CDD" id="cd00303">
    <property type="entry name" value="retropepsin_like"/>
    <property type="match status" value="1"/>
</dbReference>
<accession>A0A4P9ZLY6</accession>
<dbReference type="InterPro" id="IPR043502">
    <property type="entry name" value="DNA/RNA_pol_sf"/>
</dbReference>
<dbReference type="STRING" id="215637.A0A4P9ZLY6"/>
<dbReference type="Proteomes" id="UP000268162">
    <property type="component" value="Unassembled WGS sequence"/>
</dbReference>
<evidence type="ECO:0000313" key="2">
    <source>
        <dbReference type="Proteomes" id="UP000268162"/>
    </source>
</evidence>
<dbReference type="SUPFAM" id="SSF56672">
    <property type="entry name" value="DNA/RNA polymerases"/>
    <property type="match status" value="1"/>
</dbReference>
<keyword evidence="2" id="KW-1185">Reference proteome</keyword>
<evidence type="ECO:0000313" key="1">
    <source>
        <dbReference type="EMBL" id="RKP33240.1"/>
    </source>
</evidence>
<dbReference type="EMBL" id="ML004153">
    <property type="protein sequence ID" value="RKP33240.1"/>
    <property type="molecule type" value="Genomic_DNA"/>
</dbReference>
<name>A0A4P9ZLY6_9FUNG</name>